<keyword evidence="2" id="KW-0813">Transport</keyword>
<proteinExistence type="predicted"/>
<evidence type="ECO:0000313" key="6">
    <source>
        <dbReference type="EMBL" id="NKY66321.1"/>
    </source>
</evidence>
<protein>
    <submittedName>
        <fullName evidence="6">Zinc ABC transporter solute-binding protein</fullName>
    </submittedName>
    <submittedName>
        <fullName evidence="7">Zinc/manganese transport system substrate-binding protein</fullName>
    </submittedName>
</protein>
<reference evidence="7 8" key="1">
    <citation type="submission" date="2016-08" db="EMBL/GenBank/DDBJ databases">
        <authorList>
            <person name="Varghese N."/>
            <person name="Submissions Spin"/>
        </authorList>
    </citation>
    <scope>NUCLEOTIDE SEQUENCE [LARGE SCALE GENOMIC DNA]</scope>
    <source>
        <strain evidence="7 8">R-53116</strain>
    </source>
</reference>
<evidence type="ECO:0000256" key="4">
    <source>
        <dbReference type="ARBA" id="ARBA00022729"/>
    </source>
</evidence>
<evidence type="ECO:0000256" key="2">
    <source>
        <dbReference type="ARBA" id="ARBA00022448"/>
    </source>
</evidence>
<dbReference type="EMBL" id="FMAW01000017">
    <property type="protein sequence ID" value="SCC11465.1"/>
    <property type="molecule type" value="Genomic_DNA"/>
</dbReference>
<dbReference type="PANTHER" id="PTHR42953">
    <property type="entry name" value="HIGH-AFFINITY ZINC UPTAKE SYSTEM PROTEIN ZNUA-RELATED"/>
    <property type="match status" value="1"/>
</dbReference>
<dbReference type="Proteomes" id="UP000182448">
    <property type="component" value="Unassembled WGS sequence"/>
</dbReference>
<evidence type="ECO:0000256" key="3">
    <source>
        <dbReference type="ARBA" id="ARBA00022723"/>
    </source>
</evidence>
<keyword evidence="8" id="KW-1185">Reference proteome</keyword>
<keyword evidence="3" id="KW-0479">Metal-binding</keyword>
<keyword evidence="5" id="KW-0472">Membrane</keyword>
<dbReference type="GO" id="GO:0046872">
    <property type="term" value="F:metal ion binding"/>
    <property type="evidence" value="ECO:0007669"/>
    <property type="project" value="UniProtKB-KW"/>
</dbReference>
<comment type="subcellular location">
    <subcellularLocation>
        <location evidence="1">Cell envelope</location>
    </subcellularLocation>
</comment>
<accession>A0A4Y4G2I0</accession>
<keyword evidence="4" id="KW-0732">Signal</keyword>
<dbReference type="GO" id="GO:0030313">
    <property type="term" value="C:cell envelope"/>
    <property type="evidence" value="ECO:0007669"/>
    <property type="project" value="UniProtKB-SubCell"/>
</dbReference>
<name>A0A4Y4G2I0_WEIHE</name>
<dbReference type="RefSeq" id="WP_074428021.1">
    <property type="nucleotide sequence ID" value="NZ_BJEG01000001.1"/>
</dbReference>
<evidence type="ECO:0000256" key="5">
    <source>
        <dbReference type="SAM" id="Phobius"/>
    </source>
</evidence>
<dbReference type="InterPro" id="IPR006127">
    <property type="entry name" value="ZnuA-like"/>
</dbReference>
<dbReference type="Pfam" id="PF01297">
    <property type="entry name" value="ZnuA"/>
    <property type="match status" value="1"/>
</dbReference>
<feature type="transmembrane region" description="Helical" evidence="5">
    <location>
        <begin position="7"/>
        <end position="27"/>
    </location>
</feature>
<evidence type="ECO:0000256" key="1">
    <source>
        <dbReference type="ARBA" id="ARBA00004196"/>
    </source>
</evidence>
<organism evidence="6 9">
    <name type="scientific">Weissella hellenica</name>
    <dbReference type="NCBI Taxonomy" id="46256"/>
    <lineage>
        <taxon>Bacteria</taxon>
        <taxon>Bacillati</taxon>
        <taxon>Bacillota</taxon>
        <taxon>Bacilli</taxon>
        <taxon>Lactobacillales</taxon>
        <taxon>Lactobacillaceae</taxon>
        <taxon>Weissella</taxon>
    </lineage>
</organism>
<dbReference type="SUPFAM" id="SSF53807">
    <property type="entry name" value="Helical backbone' metal receptor"/>
    <property type="match status" value="1"/>
</dbReference>
<dbReference type="OrthoDB" id="9810636at2"/>
<dbReference type="AlphaFoldDB" id="A0A4Y4G2I0"/>
<dbReference type="Proteomes" id="UP000585749">
    <property type="component" value="Unassembled WGS sequence"/>
</dbReference>
<dbReference type="Gene3D" id="3.40.50.1980">
    <property type="entry name" value="Nitrogenase molybdenum iron protein domain"/>
    <property type="match status" value="1"/>
</dbReference>
<evidence type="ECO:0000313" key="9">
    <source>
        <dbReference type="Proteomes" id="UP000585749"/>
    </source>
</evidence>
<dbReference type="InterPro" id="IPR050492">
    <property type="entry name" value="Bact_metal-bind_prot9"/>
</dbReference>
<dbReference type="EMBL" id="JAAXPM010000001">
    <property type="protein sequence ID" value="NKY66321.1"/>
    <property type="molecule type" value="Genomic_DNA"/>
</dbReference>
<reference evidence="6 9" key="2">
    <citation type="submission" date="2020-04" db="EMBL/GenBank/DDBJ databases">
        <title>MicrobeNet Type strains.</title>
        <authorList>
            <person name="Nicholson A.C."/>
        </authorList>
    </citation>
    <scope>NUCLEOTIDE SEQUENCE [LARGE SCALE GENOMIC DNA]</scope>
    <source>
        <strain evidence="6 9">CCUG 33494</strain>
    </source>
</reference>
<evidence type="ECO:0000313" key="7">
    <source>
        <dbReference type="EMBL" id="SCC11465.1"/>
    </source>
</evidence>
<comment type="caution">
    <text evidence="6">The sequence shown here is derived from an EMBL/GenBank/DDBJ whole genome shotgun (WGS) entry which is preliminary data.</text>
</comment>
<dbReference type="PANTHER" id="PTHR42953:SF1">
    <property type="entry name" value="METAL-BINDING PROTEIN HI_0362-RELATED"/>
    <property type="match status" value="1"/>
</dbReference>
<keyword evidence="5" id="KW-1133">Transmembrane helix</keyword>
<evidence type="ECO:0000313" key="8">
    <source>
        <dbReference type="Proteomes" id="UP000182448"/>
    </source>
</evidence>
<sequence>MISKKQSFIWVPILIVIVLLGIVFYQVGERKEQTTKQVTSDQIQVVASLDSYGEMAKAVLGNAGSVVSVINKPTMDPHEYEPTASVAKQFDKADVIISNGGGFDNWSVNFAKQNNDAKHINLANVYHYKDGEGGGNEHFWYKTDITTRLPKELAATYGQLIPAKKAYFEKNAQAYQKKADKLIDWQKRVKQHLDGKNLLATEPVFDNTLLTLGANKKDTKFAQAIEEGDDPTPTDVRQWHQLIDQGQIAVVIDNPQSTGKLAIQGVDYAKAHHVPVVKARETKPADTRYIDWQINQLKALDEALLK</sequence>
<gene>
    <name evidence="7" type="ORF">GA0061075_11733</name>
    <name evidence="6" type="ORF">HF960_01185</name>
</gene>
<keyword evidence="5" id="KW-0812">Transmembrane</keyword>
<dbReference type="GO" id="GO:0030001">
    <property type="term" value="P:metal ion transport"/>
    <property type="evidence" value="ECO:0007669"/>
    <property type="project" value="InterPro"/>
</dbReference>